<evidence type="ECO:0000313" key="2">
    <source>
        <dbReference type="EMBL" id="MRG91491.1"/>
    </source>
</evidence>
<evidence type="ECO:0000313" key="3">
    <source>
        <dbReference type="Proteomes" id="UP000440224"/>
    </source>
</evidence>
<dbReference type="RefSeq" id="WP_153818275.1">
    <property type="nucleotide sequence ID" value="NZ_WJIE01000001.1"/>
</dbReference>
<proteinExistence type="predicted"/>
<sequence length="975" mass="101586">MARTSNRTILSTLLGGFLLLPSAPAFADVVLEPNIVKGQARFSNTNPTIVALLQQLGMGWARVAATSTSPSGYQSNTNATLGTLLSRSFELSAESGAGGPGGVTYNLSATGYLYAAAPYTATGEYWFQTVGGVVLQPVAQQPGGTTADIADCIGLVHVRFGLDPQCDTPLVINDGKINTSYGKSTFQNSSEHYILQLGGTSETRSLSITTGNDPTQNTITFEFPLDLHPSCDEIQEICIDMSPYQGGGGGALGALTGPFDVLGEIEQDQTHIRANFGPSGNLRYGDFVPPEMPEASPATWWTLPNMVPGDYWGYARGLVRTGRLTTELITPRMGPGTPAGPMTVQSGVTSDLQQNIGGQLRYPFVMKPARFHGGILLADPFVAAHPGAYSSLSALWFSADPPWSSTYPAGTTIRAVDVDTWGGYSTTSFEGNFDPATGALSSVYEQLVVNTYDIPTQWRQQGLMLGFHDPAAQRQGNLTLQRDSTDHLLAPGDAAIIDHAYCFNEVELPYSITSGLLFYPQAAVTGGHNGTDWQGNATTYTASGSFYGWPETQATAATNGVVRLALPQGTYTLQPGASVVSSSGAVSTATFAQTTLELGCGQRVSVSPGLSVSAQLPLCATSAAPDITGSVASSGNPVDRIWYQLNGGPEIDICASGCGADPTFSAPVNLAACGNTIQVFASSGGQTASVTTQTTWEDPDDGVDCDGSCEPPPPPPGDACATVSTYPLACSGGDGGYEVTIKISNDTDQPIAHVLLPDPHVSPNVVTLPTPLQPGEGTTVTVNVSGVNPGAGFCLDVGMTNASHEECCSQSVCFEIPACCFSVVGEKTSCIPGAPGGEFNYSFKFENRTLDTIEHVFIFPPSGVAVWPQYVDVPPTPPGDIAHVGGLSFAGATPGEELCVTVGIHDEEMNECCAEEVCFTVPEPCGENGLVAEATAKSMPAESCSVSAAGTSRGSLAGLVLGLAAALGLARRRRR</sequence>
<evidence type="ECO:0008006" key="4">
    <source>
        <dbReference type="Google" id="ProtNLM"/>
    </source>
</evidence>
<dbReference type="Proteomes" id="UP000440224">
    <property type="component" value="Unassembled WGS sequence"/>
</dbReference>
<feature type="chain" id="PRO_5026913871" description="DUF11 domain-containing protein" evidence="1">
    <location>
        <begin position="28"/>
        <end position="975"/>
    </location>
</feature>
<reference evidence="2 3" key="1">
    <citation type="submission" date="2019-10" db="EMBL/GenBank/DDBJ databases">
        <title>A soil myxobacterium in the family Polyangiaceae.</title>
        <authorList>
            <person name="Li Y."/>
            <person name="Wang J."/>
        </authorList>
    </citation>
    <scope>NUCLEOTIDE SEQUENCE [LARGE SCALE GENOMIC DNA]</scope>
    <source>
        <strain evidence="2 3">DSM 14734</strain>
    </source>
</reference>
<evidence type="ECO:0000256" key="1">
    <source>
        <dbReference type="SAM" id="SignalP"/>
    </source>
</evidence>
<organism evidence="2 3">
    <name type="scientific">Polyangium spumosum</name>
    <dbReference type="NCBI Taxonomy" id="889282"/>
    <lineage>
        <taxon>Bacteria</taxon>
        <taxon>Pseudomonadati</taxon>
        <taxon>Myxococcota</taxon>
        <taxon>Polyangia</taxon>
        <taxon>Polyangiales</taxon>
        <taxon>Polyangiaceae</taxon>
        <taxon>Polyangium</taxon>
    </lineage>
</organism>
<feature type="signal peptide" evidence="1">
    <location>
        <begin position="1"/>
        <end position="27"/>
    </location>
</feature>
<accession>A0A6N7PRK8</accession>
<comment type="caution">
    <text evidence="2">The sequence shown here is derived from an EMBL/GenBank/DDBJ whole genome shotgun (WGS) entry which is preliminary data.</text>
</comment>
<dbReference type="OrthoDB" id="5477631at2"/>
<name>A0A6N7PRK8_9BACT</name>
<dbReference type="EMBL" id="WJIE01000001">
    <property type="protein sequence ID" value="MRG91491.1"/>
    <property type="molecule type" value="Genomic_DNA"/>
</dbReference>
<dbReference type="AlphaFoldDB" id="A0A6N7PRK8"/>
<protein>
    <recommendedName>
        <fullName evidence="4">DUF11 domain-containing protein</fullName>
    </recommendedName>
</protein>
<keyword evidence="3" id="KW-1185">Reference proteome</keyword>
<gene>
    <name evidence="2" type="ORF">GF068_06070</name>
</gene>
<keyword evidence="1" id="KW-0732">Signal</keyword>